<feature type="transmembrane region" description="Helical" evidence="1">
    <location>
        <begin position="125"/>
        <end position="147"/>
    </location>
</feature>
<dbReference type="Pfam" id="PF09335">
    <property type="entry name" value="VTT_dom"/>
    <property type="match status" value="1"/>
</dbReference>
<keyword evidence="1" id="KW-1133">Transmembrane helix</keyword>
<proteinExistence type="predicted"/>
<feature type="domain" description="VTT" evidence="2">
    <location>
        <begin position="34"/>
        <end position="145"/>
    </location>
</feature>
<protein>
    <submittedName>
        <fullName evidence="3">DedA family protein</fullName>
    </submittedName>
</protein>
<dbReference type="InterPro" id="IPR051311">
    <property type="entry name" value="DedA_domain"/>
</dbReference>
<dbReference type="EMBL" id="JAFKGL010000016">
    <property type="protein sequence ID" value="MBN9413042.1"/>
    <property type="molecule type" value="Genomic_DNA"/>
</dbReference>
<dbReference type="AlphaFoldDB" id="A0A8J7PJR9"/>
<dbReference type="PANTHER" id="PTHR42709">
    <property type="entry name" value="ALKALINE PHOSPHATASE LIKE PROTEIN"/>
    <property type="match status" value="1"/>
</dbReference>
<keyword evidence="1" id="KW-0812">Transmembrane</keyword>
<evidence type="ECO:0000259" key="2">
    <source>
        <dbReference type="Pfam" id="PF09335"/>
    </source>
</evidence>
<dbReference type="InterPro" id="IPR032816">
    <property type="entry name" value="VTT_dom"/>
</dbReference>
<evidence type="ECO:0000313" key="3">
    <source>
        <dbReference type="EMBL" id="MBN9413042.1"/>
    </source>
</evidence>
<keyword evidence="1" id="KW-0472">Membrane</keyword>
<dbReference type="GO" id="GO:0005886">
    <property type="term" value="C:plasma membrane"/>
    <property type="evidence" value="ECO:0007669"/>
    <property type="project" value="TreeGrafter"/>
</dbReference>
<comment type="caution">
    <text evidence="3">The sequence shown here is derived from an EMBL/GenBank/DDBJ whole genome shotgun (WGS) entry which is preliminary data.</text>
</comment>
<reference evidence="3" key="1">
    <citation type="submission" date="2021-02" db="EMBL/GenBank/DDBJ databases">
        <title>Thiocyanate and organic carbon inputs drive convergent selection for specific autotrophic Afipia and Thiobacillus strains within complex microbiomes.</title>
        <authorList>
            <person name="Huddy R.J."/>
            <person name="Sachdeva R."/>
            <person name="Kadzinga F."/>
            <person name="Kantor R.S."/>
            <person name="Harrison S.T.L."/>
            <person name="Banfield J.F."/>
        </authorList>
    </citation>
    <scope>NUCLEOTIDE SEQUENCE</scope>
    <source>
        <strain evidence="3">SCN18_10_11_15_R4_P_38_20</strain>
    </source>
</reference>
<feature type="transmembrane region" description="Helical" evidence="1">
    <location>
        <begin position="12"/>
        <end position="37"/>
    </location>
</feature>
<dbReference type="Proteomes" id="UP000664414">
    <property type="component" value="Unassembled WGS sequence"/>
</dbReference>
<evidence type="ECO:0000256" key="1">
    <source>
        <dbReference type="SAM" id="Phobius"/>
    </source>
</evidence>
<sequence length="194" mass="21841">MIEFFTTHGPWLAYVILFLGSLVEGESIVLTASFLAYTGFLSLPMVMAIAFVATLFADQTLFYVGRFYGPGLLERHPKLKEKSKRIFALLHKYNTPFILGFRFVYGIRTASPLIIGASGVDIKRFTLLNFLAAVIWTVISCLGGYLLGYLFADVIEEVIHKVGHYQKIAFLSVGSLLVIVLGIFYGRKKWREKN</sequence>
<feature type="transmembrane region" description="Helical" evidence="1">
    <location>
        <begin position="43"/>
        <end position="65"/>
    </location>
</feature>
<dbReference type="PANTHER" id="PTHR42709:SF2">
    <property type="entry name" value="INNER MEMBRANE PROTEIN YOHD"/>
    <property type="match status" value="1"/>
</dbReference>
<gene>
    <name evidence="3" type="ORF">J0H12_03875</name>
</gene>
<accession>A0A8J7PJR9</accession>
<name>A0A8J7PJR9_9PROT</name>
<feature type="transmembrane region" description="Helical" evidence="1">
    <location>
        <begin position="168"/>
        <end position="186"/>
    </location>
</feature>
<organism evidence="3 4">
    <name type="scientific">Candidatus Paracaedimonas acanthamoebae</name>
    <dbReference type="NCBI Taxonomy" id="244581"/>
    <lineage>
        <taxon>Bacteria</taxon>
        <taxon>Pseudomonadati</taxon>
        <taxon>Pseudomonadota</taxon>
        <taxon>Alphaproteobacteria</taxon>
        <taxon>Holosporales</taxon>
        <taxon>Caedimonadaceae</taxon>
        <taxon>Candidatus Paracaedimonas</taxon>
    </lineage>
</organism>
<evidence type="ECO:0000313" key="4">
    <source>
        <dbReference type="Proteomes" id="UP000664414"/>
    </source>
</evidence>